<evidence type="ECO:0000259" key="5">
    <source>
        <dbReference type="PROSITE" id="PS50977"/>
    </source>
</evidence>
<dbReference type="InterPro" id="IPR001647">
    <property type="entry name" value="HTH_TetR"/>
</dbReference>
<feature type="DNA-binding region" description="H-T-H motif" evidence="4">
    <location>
        <begin position="35"/>
        <end position="54"/>
    </location>
</feature>
<dbReference type="PANTHER" id="PTHR30055">
    <property type="entry name" value="HTH-TYPE TRANSCRIPTIONAL REGULATOR RUTR"/>
    <property type="match status" value="1"/>
</dbReference>
<dbReference type="RefSeq" id="WP_068548773.1">
    <property type="nucleotide sequence ID" value="NZ_AP013035.1"/>
</dbReference>
<dbReference type="Proteomes" id="UP000063234">
    <property type="component" value="Chromosome"/>
</dbReference>
<evidence type="ECO:0000313" key="6">
    <source>
        <dbReference type="EMBL" id="BAT70979.1"/>
    </source>
</evidence>
<dbReference type="KEGG" id="ttk:TST_0169"/>
<dbReference type="InterPro" id="IPR013570">
    <property type="entry name" value="Tscrpt_reg_YsiA_C"/>
</dbReference>
<evidence type="ECO:0000256" key="3">
    <source>
        <dbReference type="ARBA" id="ARBA00023163"/>
    </source>
</evidence>
<dbReference type="FunFam" id="1.10.10.60:FF:000141">
    <property type="entry name" value="TetR family transcriptional regulator"/>
    <property type="match status" value="1"/>
</dbReference>
<dbReference type="Gene3D" id="1.10.357.10">
    <property type="entry name" value="Tetracycline Repressor, domain 2"/>
    <property type="match status" value="1"/>
</dbReference>
<dbReference type="STRING" id="1298851.TST_0169"/>
<proteinExistence type="predicted"/>
<evidence type="ECO:0000256" key="2">
    <source>
        <dbReference type="ARBA" id="ARBA00023125"/>
    </source>
</evidence>
<name>A0A0S3QRN3_THET7</name>
<dbReference type="PRINTS" id="PR00455">
    <property type="entry name" value="HTHTETR"/>
</dbReference>
<keyword evidence="2 4" id="KW-0238">DNA-binding</keyword>
<accession>A0A0S3QRN3</accession>
<dbReference type="SUPFAM" id="SSF46689">
    <property type="entry name" value="Homeodomain-like"/>
    <property type="match status" value="1"/>
</dbReference>
<reference evidence="7" key="1">
    <citation type="journal article" date="2018" name="Science">
        <title>A primordial and reversible TCA cycle in a facultatively chemolithoautotrophic thermophile.</title>
        <authorList>
            <person name="Nunoura T."/>
            <person name="Chikaraishi Y."/>
            <person name="Izaki R."/>
            <person name="Suwa T."/>
            <person name="Sato T."/>
            <person name="Harada T."/>
            <person name="Mori K."/>
            <person name="Kato Y."/>
            <person name="Miyazaki M."/>
            <person name="Shimamura S."/>
            <person name="Yanagawa K."/>
            <person name="Shuto A."/>
            <person name="Ohkouchi N."/>
            <person name="Fujita N."/>
            <person name="Takaki Y."/>
            <person name="Atomi H."/>
            <person name="Takai K."/>
        </authorList>
    </citation>
    <scope>NUCLEOTIDE SEQUENCE [LARGE SCALE GENOMIC DNA]</scope>
    <source>
        <strain evidence="7">DSM 17441 / JCM 13301 / NBRC 103674 / ABI70S6</strain>
    </source>
</reference>
<dbReference type="InterPro" id="IPR036271">
    <property type="entry name" value="Tet_transcr_reg_TetR-rel_C_sf"/>
</dbReference>
<dbReference type="Pfam" id="PF08359">
    <property type="entry name" value="TetR_C_4"/>
    <property type="match status" value="1"/>
</dbReference>
<feature type="domain" description="HTH tetR-type" evidence="5">
    <location>
        <begin position="12"/>
        <end position="72"/>
    </location>
</feature>
<protein>
    <submittedName>
        <fullName evidence="6">TetR/AcrR family transcriptional regulator, fatty acid metabolism regulator protein</fullName>
    </submittedName>
</protein>
<dbReference type="SUPFAM" id="SSF48498">
    <property type="entry name" value="Tetracyclin repressor-like, C-terminal domain"/>
    <property type="match status" value="1"/>
</dbReference>
<organism evidence="6 7">
    <name type="scientific">Thermosulfidibacter takaii (strain DSM 17441 / JCM 13301 / NBRC 103674 / ABI70S6)</name>
    <dbReference type="NCBI Taxonomy" id="1298851"/>
    <lineage>
        <taxon>Bacteria</taxon>
        <taxon>Pseudomonadati</taxon>
        <taxon>Thermosulfidibacterota</taxon>
        <taxon>Thermosulfidibacteria</taxon>
        <taxon>Thermosulfidibacterales</taxon>
        <taxon>Thermosulfidibacteraceae</taxon>
    </lineage>
</organism>
<dbReference type="PANTHER" id="PTHR30055:SF234">
    <property type="entry name" value="HTH-TYPE TRANSCRIPTIONAL REGULATOR BETI"/>
    <property type="match status" value="1"/>
</dbReference>
<dbReference type="Gene3D" id="1.10.10.60">
    <property type="entry name" value="Homeodomain-like"/>
    <property type="match status" value="1"/>
</dbReference>
<keyword evidence="1" id="KW-0805">Transcription regulation</keyword>
<evidence type="ECO:0000313" key="7">
    <source>
        <dbReference type="Proteomes" id="UP000063234"/>
    </source>
</evidence>
<keyword evidence="7" id="KW-1185">Reference proteome</keyword>
<dbReference type="GO" id="GO:0000976">
    <property type="term" value="F:transcription cis-regulatory region binding"/>
    <property type="evidence" value="ECO:0007669"/>
    <property type="project" value="TreeGrafter"/>
</dbReference>
<evidence type="ECO:0000256" key="1">
    <source>
        <dbReference type="ARBA" id="ARBA00023015"/>
    </source>
</evidence>
<sequence>MPTTSISKTRRGDKRERILKAAEKVFASKGFYPARITDIAKEAGVAEGTIYIYFDSKEDLILSIFKDKFDEWMKVLKERLAACSSALEKLRTIIGTHFTTLYENPHLAQLIQIELRACSAFMRGGSAPEMRKYLRIIEEVLKEGKERGEFRSDFNEWLAARALLGIMDEMATVWVLKKRLSLPAIVDDVLEIFYKGIKGGV</sequence>
<dbReference type="AlphaFoldDB" id="A0A0S3QRN3"/>
<dbReference type="OrthoDB" id="9812484at2"/>
<dbReference type="InterPro" id="IPR050109">
    <property type="entry name" value="HTH-type_TetR-like_transc_reg"/>
</dbReference>
<dbReference type="InterPro" id="IPR009057">
    <property type="entry name" value="Homeodomain-like_sf"/>
</dbReference>
<gene>
    <name evidence="6" type="ORF">TST_0169</name>
</gene>
<dbReference type="Pfam" id="PF00440">
    <property type="entry name" value="TetR_N"/>
    <property type="match status" value="1"/>
</dbReference>
<dbReference type="GO" id="GO:0003700">
    <property type="term" value="F:DNA-binding transcription factor activity"/>
    <property type="evidence" value="ECO:0007669"/>
    <property type="project" value="TreeGrafter"/>
</dbReference>
<dbReference type="EMBL" id="AP013035">
    <property type="protein sequence ID" value="BAT70979.1"/>
    <property type="molecule type" value="Genomic_DNA"/>
</dbReference>
<dbReference type="PROSITE" id="PS50977">
    <property type="entry name" value="HTH_TETR_2"/>
    <property type="match status" value="1"/>
</dbReference>
<evidence type="ECO:0000256" key="4">
    <source>
        <dbReference type="PROSITE-ProRule" id="PRU00335"/>
    </source>
</evidence>
<keyword evidence="3" id="KW-0804">Transcription</keyword>